<organism evidence="2 3">
    <name type="scientific">Kitasatospora kazusensis</name>
    <dbReference type="NCBI Taxonomy" id="407974"/>
    <lineage>
        <taxon>Bacteria</taxon>
        <taxon>Bacillati</taxon>
        <taxon>Actinomycetota</taxon>
        <taxon>Actinomycetes</taxon>
        <taxon>Kitasatosporales</taxon>
        <taxon>Streptomycetaceae</taxon>
        <taxon>Kitasatospora</taxon>
    </lineage>
</organism>
<dbReference type="SUPFAM" id="SSF52540">
    <property type="entry name" value="P-loop containing nucleoside triphosphate hydrolases"/>
    <property type="match status" value="1"/>
</dbReference>
<dbReference type="EMBL" id="BAAANT010000033">
    <property type="protein sequence ID" value="GAA2152045.1"/>
    <property type="molecule type" value="Genomic_DNA"/>
</dbReference>
<accession>A0ABN3A2R5</accession>
<protein>
    <recommendedName>
        <fullName evidence="1">NB-ARC domain-containing protein</fullName>
    </recommendedName>
</protein>
<dbReference type="PRINTS" id="PR00364">
    <property type="entry name" value="DISEASERSIST"/>
</dbReference>
<name>A0ABN3A2R5_9ACTN</name>
<dbReference type="Proteomes" id="UP001422759">
    <property type="component" value="Unassembled WGS sequence"/>
</dbReference>
<gene>
    <name evidence="2" type="ORF">GCM10009760_48170</name>
</gene>
<evidence type="ECO:0000313" key="3">
    <source>
        <dbReference type="Proteomes" id="UP001422759"/>
    </source>
</evidence>
<dbReference type="RefSeq" id="WP_344468024.1">
    <property type="nucleotide sequence ID" value="NZ_BAAANT010000033.1"/>
</dbReference>
<keyword evidence="3" id="KW-1185">Reference proteome</keyword>
<dbReference type="Pfam" id="PF00931">
    <property type="entry name" value="NB-ARC"/>
    <property type="match status" value="1"/>
</dbReference>
<dbReference type="PANTHER" id="PTHR35205">
    <property type="entry name" value="NB-ARC AND TPR DOMAIN PROTEIN"/>
    <property type="match status" value="1"/>
</dbReference>
<sequence length="295" mass="31641">MAGEHGQVVNVLSGSTVVGPVIQGGQITFTTVQQSWPLQIGVVPAVADAFQYRDSALALSVAAGTGTPVVLCQVLAGMGGVGKTQLAAHHANSLLVSGALDLLVWVNASSAQAVRQAYTQAAAQVASVDPSDFEEGPQLFLAWLSTTSKRWLVVLDDVQDSADVNRLWPPHRACGQVVVTTRRRDPLWLSDGRTQIDVGHFTVAESLAYLRRRLSRRLPTEPEEDLAELAEELGHLPLALAQAASYLIDAADSGLTSRHYREMLRERRPLSELAPTSLPDDQTSTLAAVLALRGR</sequence>
<evidence type="ECO:0000259" key="1">
    <source>
        <dbReference type="Pfam" id="PF00931"/>
    </source>
</evidence>
<feature type="domain" description="NB-ARC" evidence="1">
    <location>
        <begin position="75"/>
        <end position="185"/>
    </location>
</feature>
<dbReference type="PANTHER" id="PTHR35205:SF1">
    <property type="entry name" value="ZU5 DOMAIN-CONTAINING PROTEIN"/>
    <property type="match status" value="1"/>
</dbReference>
<reference evidence="2 3" key="1">
    <citation type="journal article" date="2019" name="Int. J. Syst. Evol. Microbiol.">
        <title>The Global Catalogue of Microorganisms (GCM) 10K type strain sequencing project: providing services to taxonomists for standard genome sequencing and annotation.</title>
        <authorList>
            <consortium name="The Broad Institute Genomics Platform"/>
            <consortium name="The Broad Institute Genome Sequencing Center for Infectious Disease"/>
            <person name="Wu L."/>
            <person name="Ma J."/>
        </authorList>
    </citation>
    <scope>NUCLEOTIDE SEQUENCE [LARGE SCALE GENOMIC DNA]</scope>
    <source>
        <strain evidence="2 3">JCM 14560</strain>
    </source>
</reference>
<evidence type="ECO:0000313" key="2">
    <source>
        <dbReference type="EMBL" id="GAA2152045.1"/>
    </source>
</evidence>
<proteinExistence type="predicted"/>
<comment type="caution">
    <text evidence="2">The sequence shown here is derived from an EMBL/GenBank/DDBJ whole genome shotgun (WGS) entry which is preliminary data.</text>
</comment>
<dbReference type="InterPro" id="IPR002182">
    <property type="entry name" value="NB-ARC"/>
</dbReference>
<dbReference type="InterPro" id="IPR027417">
    <property type="entry name" value="P-loop_NTPase"/>
</dbReference>
<dbReference type="Gene3D" id="3.40.50.300">
    <property type="entry name" value="P-loop containing nucleotide triphosphate hydrolases"/>
    <property type="match status" value="1"/>
</dbReference>